<feature type="binding site" evidence="14">
    <location>
        <position position="553"/>
    </location>
    <ligand>
        <name>Ca(2+)</name>
        <dbReference type="ChEBI" id="CHEBI:29108"/>
        <label>2</label>
    </ligand>
</feature>
<feature type="transmembrane region" description="Helical" evidence="17">
    <location>
        <begin position="14"/>
        <end position="33"/>
    </location>
</feature>
<dbReference type="GO" id="GO:0050982">
    <property type="term" value="P:detection of mechanical stimulus"/>
    <property type="evidence" value="ECO:0007669"/>
    <property type="project" value="TreeGrafter"/>
</dbReference>
<feature type="disulfide bond" evidence="15">
    <location>
        <begin position="120"/>
        <end position="133"/>
    </location>
</feature>
<keyword evidence="14" id="KW-0106">Calcium</keyword>
<accession>A0A8C4QN48</accession>
<keyword evidence="13 14" id="KW-0407">Ion channel</keyword>
<dbReference type="GO" id="GO:0051371">
    <property type="term" value="F:muscle alpha-actinin binding"/>
    <property type="evidence" value="ECO:0007669"/>
    <property type="project" value="TreeGrafter"/>
</dbReference>
<feature type="binding site" evidence="14">
    <location>
        <position position="562"/>
    </location>
    <ligand>
        <name>Ca(2+)</name>
        <dbReference type="ChEBI" id="CHEBI:29108"/>
        <label>2</label>
    </ligand>
</feature>
<evidence type="ECO:0000256" key="11">
    <source>
        <dbReference type="ARBA" id="ARBA00023180"/>
    </source>
</evidence>
<feature type="transmembrane region" description="Helical" evidence="17">
    <location>
        <begin position="251"/>
        <end position="275"/>
    </location>
</feature>
<evidence type="ECO:0000256" key="3">
    <source>
        <dbReference type="ARBA" id="ARBA00022448"/>
    </source>
</evidence>
<keyword evidence="9 17" id="KW-0472">Membrane</keyword>
<keyword evidence="14" id="KW-0109">Calcium transport</keyword>
<keyword evidence="14" id="KW-0107">Calcium channel</keyword>
<dbReference type="Gene3D" id="1.10.238.10">
    <property type="entry name" value="EF-hand"/>
    <property type="match status" value="1"/>
</dbReference>
<feature type="domain" description="Polycystin cation channel PKD1/PKD2" evidence="18">
    <location>
        <begin position="253"/>
        <end position="477"/>
    </location>
</feature>
<feature type="compositionally biased region" description="Acidic residues" evidence="16">
    <location>
        <begin position="589"/>
        <end position="601"/>
    </location>
</feature>
<feature type="transmembrane region" description="Helical" evidence="17">
    <location>
        <begin position="449"/>
        <end position="470"/>
    </location>
</feature>
<comment type="similarity">
    <text evidence="2">Belongs to the polycystin family.</text>
</comment>
<evidence type="ECO:0000256" key="8">
    <source>
        <dbReference type="ARBA" id="ARBA00023065"/>
    </source>
</evidence>
<evidence type="ECO:0000313" key="20">
    <source>
        <dbReference type="Ensembl" id="ENSEBUP00000018039.1"/>
    </source>
</evidence>
<reference evidence="20" key="1">
    <citation type="submission" date="2025-05" db="UniProtKB">
        <authorList>
            <consortium name="Ensembl"/>
        </authorList>
    </citation>
    <scope>IDENTIFICATION</scope>
</reference>
<dbReference type="OMA" id="AFSQFDR"/>
<keyword evidence="11" id="KW-0325">Glycoprotein</keyword>
<dbReference type="InterPro" id="IPR003915">
    <property type="entry name" value="PKD_2"/>
</dbReference>
<evidence type="ECO:0000256" key="2">
    <source>
        <dbReference type="ARBA" id="ARBA00007200"/>
    </source>
</evidence>
<dbReference type="Pfam" id="PF08016">
    <property type="entry name" value="PKD_channel"/>
    <property type="match status" value="1"/>
</dbReference>
<evidence type="ECO:0000259" key="18">
    <source>
        <dbReference type="Pfam" id="PF08016"/>
    </source>
</evidence>
<keyword evidence="7" id="KW-0175">Coiled coil</keyword>
<protein>
    <submittedName>
        <fullName evidence="20">Polycystic kidney disease 2-like 1</fullName>
    </submittedName>
</protein>
<keyword evidence="8 14" id="KW-0406">Ion transport</keyword>
<keyword evidence="3" id="KW-0813">Transport</keyword>
<dbReference type="GO" id="GO:0005262">
    <property type="term" value="F:calcium channel activity"/>
    <property type="evidence" value="ECO:0007669"/>
    <property type="project" value="UniProtKB-KW"/>
</dbReference>
<organism evidence="20 21">
    <name type="scientific">Eptatretus burgeri</name>
    <name type="common">Inshore hagfish</name>
    <dbReference type="NCBI Taxonomy" id="7764"/>
    <lineage>
        <taxon>Eukaryota</taxon>
        <taxon>Metazoa</taxon>
        <taxon>Chordata</taxon>
        <taxon>Craniata</taxon>
        <taxon>Vertebrata</taxon>
        <taxon>Cyclostomata</taxon>
        <taxon>Myxini</taxon>
        <taxon>Myxiniformes</taxon>
        <taxon>Myxinidae</taxon>
        <taxon>Eptatretinae</taxon>
        <taxon>Eptatretus</taxon>
    </lineage>
</organism>
<dbReference type="Ensembl" id="ENSEBUT00000018592.1">
    <property type="protein sequence ID" value="ENSEBUP00000018016.1"/>
    <property type="gene ID" value="ENSEBUG00000011258.1"/>
</dbReference>
<dbReference type="PANTHER" id="PTHR10877:SF196">
    <property type="entry name" value="POLYCYSTIN-2-LIKE PROTEIN 1"/>
    <property type="match status" value="1"/>
</dbReference>
<proteinExistence type="inferred from homology"/>
<evidence type="ECO:0000256" key="5">
    <source>
        <dbReference type="ARBA" id="ARBA00022692"/>
    </source>
</evidence>
<feature type="region of interest" description="Disordered" evidence="16">
    <location>
        <begin position="582"/>
        <end position="601"/>
    </location>
</feature>
<feature type="transmembrane region" description="Helical" evidence="17">
    <location>
        <begin position="348"/>
        <end position="367"/>
    </location>
</feature>
<evidence type="ECO:0000256" key="15">
    <source>
        <dbReference type="PIRSR" id="PIRSR603915-2"/>
    </source>
</evidence>
<keyword evidence="10" id="KW-1015">Disulfide bond</keyword>
<keyword evidence="4" id="KW-1003">Cell membrane</keyword>
<dbReference type="SUPFAM" id="SSF81324">
    <property type="entry name" value="Voltage-gated potassium channels"/>
    <property type="match status" value="1"/>
</dbReference>
<evidence type="ECO:0000256" key="6">
    <source>
        <dbReference type="ARBA" id="ARBA00022989"/>
    </source>
</evidence>
<dbReference type="AlphaFoldDB" id="A0A8C4QN48"/>
<dbReference type="GO" id="GO:0060170">
    <property type="term" value="C:ciliary membrane"/>
    <property type="evidence" value="ECO:0007669"/>
    <property type="project" value="UniProtKB-SubCell"/>
</dbReference>
<dbReference type="GeneTree" id="ENSGT00940000157274"/>
<evidence type="ECO:0000256" key="12">
    <source>
        <dbReference type="ARBA" id="ARBA00023273"/>
    </source>
</evidence>
<feature type="transmembrane region" description="Helical" evidence="17">
    <location>
        <begin position="210"/>
        <end position="231"/>
    </location>
</feature>
<evidence type="ECO:0000313" key="21">
    <source>
        <dbReference type="Proteomes" id="UP000694388"/>
    </source>
</evidence>
<dbReference type="InterPro" id="IPR013122">
    <property type="entry name" value="PKD1_2_channel"/>
</dbReference>
<keyword evidence="21" id="KW-1185">Reference proteome</keyword>
<dbReference type="InterPro" id="IPR027359">
    <property type="entry name" value="Volt_channel_dom_sf"/>
</dbReference>
<evidence type="ECO:0000259" key="19">
    <source>
        <dbReference type="Pfam" id="PF20519"/>
    </source>
</evidence>
<evidence type="ECO:0000256" key="10">
    <source>
        <dbReference type="ARBA" id="ARBA00023157"/>
    </source>
</evidence>
<keyword evidence="6 17" id="KW-1133">Transmembrane helix</keyword>
<feature type="binding site" evidence="14">
    <location>
        <position position="551"/>
    </location>
    <ligand>
        <name>Ca(2+)</name>
        <dbReference type="ChEBI" id="CHEBI:29108"/>
        <label>2</label>
    </ligand>
</feature>
<dbReference type="PANTHER" id="PTHR10877">
    <property type="entry name" value="POLYCYSTIN FAMILY MEMBER"/>
    <property type="match status" value="1"/>
</dbReference>
<dbReference type="Gene3D" id="1.10.287.70">
    <property type="match status" value="1"/>
</dbReference>
<evidence type="ECO:0000256" key="9">
    <source>
        <dbReference type="ARBA" id="ARBA00023136"/>
    </source>
</evidence>
<evidence type="ECO:0000256" key="16">
    <source>
        <dbReference type="SAM" id="MobiDB-lite"/>
    </source>
</evidence>
<dbReference type="InterPro" id="IPR051223">
    <property type="entry name" value="Polycystin"/>
</dbReference>
<feature type="domain" description="Polycystin" evidence="19">
    <location>
        <begin position="59"/>
        <end position="252"/>
    </location>
</feature>
<dbReference type="PRINTS" id="PR01433">
    <property type="entry name" value="POLYCYSTIN2"/>
</dbReference>
<feature type="transmembrane region" description="Helical" evidence="17">
    <location>
        <begin position="295"/>
        <end position="316"/>
    </location>
</feature>
<feature type="transmembrane region" description="Helical" evidence="17">
    <location>
        <begin position="387"/>
        <end position="409"/>
    </location>
</feature>
<evidence type="ECO:0000256" key="14">
    <source>
        <dbReference type="PIRSR" id="PIRSR603915-1"/>
    </source>
</evidence>
<dbReference type="Gene3D" id="1.20.120.350">
    <property type="entry name" value="Voltage-gated potassium channels. Chain C"/>
    <property type="match status" value="1"/>
</dbReference>
<dbReference type="GO" id="GO:0005272">
    <property type="term" value="F:sodium channel activity"/>
    <property type="evidence" value="ECO:0007669"/>
    <property type="project" value="TreeGrafter"/>
</dbReference>
<dbReference type="Pfam" id="PF20519">
    <property type="entry name" value="Polycystin_dom"/>
    <property type="match status" value="1"/>
</dbReference>
<evidence type="ECO:0000256" key="17">
    <source>
        <dbReference type="SAM" id="Phobius"/>
    </source>
</evidence>
<keyword evidence="14" id="KW-0479">Metal-binding</keyword>
<keyword evidence="5 17" id="KW-0812">Transmembrane</keyword>
<dbReference type="FunFam" id="1.10.287.70:FF:000055">
    <property type="entry name" value="Polycystic kidney disease 2-like 1"/>
    <property type="match status" value="1"/>
</dbReference>
<evidence type="ECO:0000256" key="1">
    <source>
        <dbReference type="ARBA" id="ARBA00004272"/>
    </source>
</evidence>
<dbReference type="Ensembl" id="ENSEBUT00000018615.1">
    <property type="protein sequence ID" value="ENSEBUP00000018039.1"/>
    <property type="gene ID" value="ENSEBUG00000011258.1"/>
</dbReference>
<comment type="subcellular location">
    <subcellularLocation>
        <location evidence="1">Cell projection</location>
        <location evidence="1">Cilium membrane</location>
        <topology evidence="1">Multi-pass membrane protein</topology>
    </subcellularLocation>
</comment>
<dbReference type="GO" id="GO:0005509">
    <property type="term" value="F:calcium ion binding"/>
    <property type="evidence" value="ECO:0007669"/>
    <property type="project" value="InterPro"/>
</dbReference>
<sequence>MDKDQYAKTTLRELFTYIFFLVDLSVLTFCMTSDNAYHYTNAMTTLFVKKPVVGSFLTFHDIFTIDDFWKVMKGPVLNGLYWEKWYNDELIGINNSFIYYENLLLGVPRIRQLKVHNASCVVHTDFKDDIESCYGPYAEGAEDHTTIGEQVGTAWKYLTSNELNGSSHWGHMATYSGAGYYVDLSHSSKNSMEILNNLESSKWLDRGTRVVFFDFSTYNANVNLFCIMRLFVEFPATGGALPAFQVYTVKLLRYVTLFDYFLMGCEVLFCLFIFYYTVEEILELRKHKFNYFKGFWNILDIIVVLLSLVAIIFNLYRTVSVDNLLQSLLKDPNLYADFQFLAFWQTQYNNMVAVNVFSAWVKFFKYVSFNKTMTQLSSTLARCAKDVCGFAVMFFIIFFAYAQLGYLIFGTQVKDFSTFGNCIFTQFRIILGDFEFGAIERANRIMGPIYFSTYVFFVFFVLLNMFLAIISDTYSAVKADLAEQEDEFDIAHYLRRAYNKVASKFKIKQYNDIQCTLDASEESMGYEEWHDRLKELGYQESKIYAIFNRFDVDENKILDKNEKLQMKIELNREMNEMNGLTTQAKENKEDDEDDPTEDASAEDVKLLEEQMDKVEQKMGGVDLQIYSILTQLEVMEQKNGNAADNFYQNMTQ</sequence>
<dbReference type="InterPro" id="IPR046791">
    <property type="entry name" value="Polycystin_dom"/>
</dbReference>
<keyword evidence="12" id="KW-0966">Cell projection</keyword>
<dbReference type="Proteomes" id="UP000694388">
    <property type="component" value="Unplaced"/>
</dbReference>
<dbReference type="GO" id="GO:0015269">
    <property type="term" value="F:calcium-activated potassium channel activity"/>
    <property type="evidence" value="ECO:0007669"/>
    <property type="project" value="TreeGrafter"/>
</dbReference>
<evidence type="ECO:0000256" key="13">
    <source>
        <dbReference type="ARBA" id="ARBA00023303"/>
    </source>
</evidence>
<evidence type="ECO:0000256" key="7">
    <source>
        <dbReference type="ARBA" id="ARBA00023054"/>
    </source>
</evidence>
<evidence type="ECO:0000256" key="4">
    <source>
        <dbReference type="ARBA" id="ARBA00022475"/>
    </source>
</evidence>
<name>A0A8C4QN48_EPTBU</name>